<dbReference type="EMBL" id="JBEGCJ010000007">
    <property type="protein sequence ID" value="MEQ6918740.1"/>
    <property type="molecule type" value="Genomic_DNA"/>
</dbReference>
<name>A0ABV1NL93_9GAMM</name>
<gene>
    <name evidence="1" type="ORF">ABE960_14570</name>
</gene>
<sequence length="95" mass="10439">MVEVIDDDFMVCTDCLMIIANDDASGLDYSLDEETEGREQEIREAIAEIQREEGQIAVGDSGRDDELSSSPCACCGTRLVGARHHFVILGCGRER</sequence>
<keyword evidence="2" id="KW-1185">Reference proteome</keyword>
<evidence type="ECO:0000313" key="2">
    <source>
        <dbReference type="Proteomes" id="UP001442468"/>
    </source>
</evidence>
<organism evidence="1 2">
    <name type="scientific">Halomonas aquatica</name>
    <dbReference type="NCBI Taxonomy" id="3151123"/>
    <lineage>
        <taxon>Bacteria</taxon>
        <taxon>Pseudomonadati</taxon>
        <taxon>Pseudomonadota</taxon>
        <taxon>Gammaproteobacteria</taxon>
        <taxon>Oceanospirillales</taxon>
        <taxon>Halomonadaceae</taxon>
        <taxon>Halomonas</taxon>
    </lineage>
</organism>
<proteinExistence type="predicted"/>
<dbReference type="RefSeq" id="WP_349763025.1">
    <property type="nucleotide sequence ID" value="NZ_JBEGCJ010000007.1"/>
</dbReference>
<protein>
    <submittedName>
        <fullName evidence="1">Uncharacterized protein</fullName>
    </submittedName>
</protein>
<reference evidence="1 2" key="1">
    <citation type="submission" date="2024-05" db="EMBL/GenBank/DDBJ databases">
        <title>Halomonas sp. SSM6 16S ribosomal RNA gene Genome sequencing and assembly.</title>
        <authorList>
            <person name="Yook S."/>
        </authorList>
    </citation>
    <scope>NUCLEOTIDE SEQUENCE [LARGE SCALE GENOMIC DNA]</scope>
    <source>
        <strain evidence="1 2">SSM6</strain>
    </source>
</reference>
<accession>A0ABV1NL93</accession>
<comment type="caution">
    <text evidence="1">The sequence shown here is derived from an EMBL/GenBank/DDBJ whole genome shotgun (WGS) entry which is preliminary data.</text>
</comment>
<dbReference type="Proteomes" id="UP001442468">
    <property type="component" value="Unassembled WGS sequence"/>
</dbReference>
<evidence type="ECO:0000313" key="1">
    <source>
        <dbReference type="EMBL" id="MEQ6918740.1"/>
    </source>
</evidence>